<feature type="domain" description="Ketosynthase family 3 (KS3)" evidence="8">
    <location>
        <begin position="1"/>
        <end position="373"/>
    </location>
</feature>
<name>A0AA43QUX7_9LECA</name>
<dbReference type="Pfam" id="PF02801">
    <property type="entry name" value="Ketoacyl-synt_C"/>
    <property type="match status" value="1"/>
</dbReference>
<dbReference type="InterPro" id="IPR018201">
    <property type="entry name" value="Ketoacyl_synth_AS"/>
</dbReference>
<dbReference type="Proteomes" id="UP001161017">
    <property type="component" value="Unassembled WGS sequence"/>
</dbReference>
<dbReference type="PROSITE" id="PS00606">
    <property type="entry name" value="KS3_1"/>
    <property type="match status" value="1"/>
</dbReference>
<dbReference type="Pfam" id="PF00698">
    <property type="entry name" value="Acyl_transf_1"/>
    <property type="match status" value="1"/>
</dbReference>
<dbReference type="GO" id="GO:0004312">
    <property type="term" value="F:fatty acid synthase activity"/>
    <property type="evidence" value="ECO:0007669"/>
    <property type="project" value="TreeGrafter"/>
</dbReference>
<keyword evidence="4" id="KW-0511">Multifunctional enzyme</keyword>
<dbReference type="InterPro" id="IPR009081">
    <property type="entry name" value="PP-bd_ACP"/>
</dbReference>
<dbReference type="SMART" id="SM00823">
    <property type="entry name" value="PKS_PP"/>
    <property type="match status" value="1"/>
</dbReference>
<dbReference type="InterPro" id="IPR013968">
    <property type="entry name" value="PKS_KR"/>
</dbReference>
<dbReference type="SMART" id="SM00827">
    <property type="entry name" value="PKS_AT"/>
    <property type="match status" value="1"/>
</dbReference>
<dbReference type="InterPro" id="IPR049900">
    <property type="entry name" value="PKS_mFAS_DH"/>
</dbReference>
<dbReference type="InterPro" id="IPR020806">
    <property type="entry name" value="PKS_PP-bd"/>
</dbReference>
<dbReference type="Pfam" id="PF22621">
    <property type="entry name" value="CurL-like_PKS_C"/>
    <property type="match status" value="1"/>
</dbReference>
<dbReference type="Gene3D" id="1.10.1200.10">
    <property type="entry name" value="ACP-like"/>
    <property type="match status" value="1"/>
</dbReference>
<dbReference type="SUPFAM" id="SSF51735">
    <property type="entry name" value="NAD(P)-binding Rossmann-fold domains"/>
    <property type="match status" value="2"/>
</dbReference>
<dbReference type="Gene3D" id="3.10.129.110">
    <property type="entry name" value="Polyketide synthase dehydratase"/>
    <property type="match status" value="1"/>
</dbReference>
<dbReference type="Pfam" id="PF00109">
    <property type="entry name" value="ketoacyl-synt"/>
    <property type="match status" value="1"/>
</dbReference>
<dbReference type="GO" id="GO:0044550">
    <property type="term" value="P:secondary metabolite biosynthetic process"/>
    <property type="evidence" value="ECO:0007669"/>
    <property type="project" value="TreeGrafter"/>
</dbReference>
<dbReference type="Pfam" id="PF00550">
    <property type="entry name" value="PP-binding"/>
    <property type="match status" value="1"/>
</dbReference>
<feature type="domain" description="Carrier" evidence="7">
    <location>
        <begin position="1634"/>
        <end position="1709"/>
    </location>
</feature>
<dbReference type="InterPro" id="IPR016039">
    <property type="entry name" value="Thiolase-like"/>
</dbReference>
<dbReference type="Gene3D" id="3.40.366.10">
    <property type="entry name" value="Malonyl-Coenzyme A Acyl Carrier Protein, domain 2"/>
    <property type="match status" value="1"/>
</dbReference>
<dbReference type="PANTHER" id="PTHR43775:SF22">
    <property type="entry name" value="SYNTHASE, PUTATIVE (JCVI)-RELATED"/>
    <property type="match status" value="1"/>
</dbReference>
<dbReference type="InterPro" id="IPR001227">
    <property type="entry name" value="Ac_transferase_dom_sf"/>
</dbReference>
<evidence type="ECO:0000256" key="4">
    <source>
        <dbReference type="ARBA" id="ARBA00023268"/>
    </source>
</evidence>
<dbReference type="InterPro" id="IPR057326">
    <property type="entry name" value="KR_dom"/>
</dbReference>
<dbReference type="InterPro" id="IPR020841">
    <property type="entry name" value="PKS_Beta-ketoAc_synthase_dom"/>
</dbReference>
<dbReference type="GO" id="GO:0031177">
    <property type="term" value="F:phosphopantetheine binding"/>
    <property type="evidence" value="ECO:0007669"/>
    <property type="project" value="InterPro"/>
</dbReference>
<dbReference type="InterPro" id="IPR016035">
    <property type="entry name" value="Acyl_Trfase/lysoPLipase"/>
</dbReference>
<dbReference type="PROSITE" id="PS50075">
    <property type="entry name" value="CARRIER"/>
    <property type="match status" value="1"/>
</dbReference>
<protein>
    <submittedName>
        <fullName evidence="10">Type I Iterative PKS</fullName>
        <ecNumber evidence="10">2.3.1.165</ecNumber>
    </submittedName>
</protein>
<dbReference type="SUPFAM" id="SSF47336">
    <property type="entry name" value="ACP-like"/>
    <property type="match status" value="1"/>
</dbReference>
<dbReference type="InterPro" id="IPR036291">
    <property type="entry name" value="NAD(P)-bd_dom_sf"/>
</dbReference>
<gene>
    <name evidence="10" type="ORF">OHK93_004524</name>
</gene>
<keyword evidence="10" id="KW-0012">Acyltransferase</keyword>
<dbReference type="SMART" id="SM00825">
    <property type="entry name" value="PKS_KS"/>
    <property type="match status" value="1"/>
</dbReference>
<dbReference type="SMART" id="SM00822">
    <property type="entry name" value="PKS_KR"/>
    <property type="match status" value="1"/>
</dbReference>
<dbReference type="GO" id="GO:0050641">
    <property type="term" value="F:6-methylsalicylic acid synthase activity"/>
    <property type="evidence" value="ECO:0007669"/>
    <property type="project" value="UniProtKB-EC"/>
</dbReference>
<dbReference type="PANTHER" id="PTHR43775">
    <property type="entry name" value="FATTY ACID SYNTHASE"/>
    <property type="match status" value="1"/>
</dbReference>
<feature type="region of interest" description="N-terminal hotdog fold" evidence="5">
    <location>
        <begin position="842"/>
        <end position="962"/>
    </location>
</feature>
<feature type="domain" description="PKS/mFAS DH" evidence="9">
    <location>
        <begin position="842"/>
        <end position="1128"/>
    </location>
</feature>
<dbReference type="PROSITE" id="PS52004">
    <property type="entry name" value="KS3_2"/>
    <property type="match status" value="1"/>
</dbReference>
<dbReference type="CDD" id="cd00833">
    <property type="entry name" value="PKS"/>
    <property type="match status" value="1"/>
</dbReference>
<dbReference type="SMART" id="SM01294">
    <property type="entry name" value="PKS_PP_betabranch"/>
    <property type="match status" value="1"/>
</dbReference>
<evidence type="ECO:0000256" key="6">
    <source>
        <dbReference type="SAM" id="MobiDB-lite"/>
    </source>
</evidence>
<keyword evidence="2" id="KW-0597">Phosphoprotein</keyword>
<dbReference type="InterPro" id="IPR050091">
    <property type="entry name" value="PKS_NRPS_Biosynth_Enz"/>
</dbReference>
<sequence>MQVLKQTTNKGYFIDNLKAFDNTFFGISPKEALLMDPQQRLALEATWEALEDAGIAPQSLARSNTAVFMGVNSEDYGKIILEDLPGIEAWMGIGTAYCGIPNRVSYQLDFRGPSTAVDAACASSLIAIHHARQALLARESDVAIAGGMNALCAPSLTRVLDLAKTISKDGQCRSFDDSASGYGRGEGVGCVAMKRMSDAVRDNDNILAVLKGSAVGQDGKTKGIMAPNGEAQEAIARLALADIDPLSIQYVEAHATSTLVGDPIEIRALSNIYGTGRPKDSPCYTGSIKPNIGHLEAGAGVMGFIKAVLAMKNQTIPPQANLKTLNKKIDWEKAGIQVPFDSVKWPEVKGGPARGAVCSYGYGGSVSHAIIEKAPEPKTVPLNEEAEAGPKVLLLSAPQEKRLPATAQALAEFIEGKGSEDPLSTIACTLATRRGHHDCRTAIVANDHADAASQLKSIADGKASAGIANGRVLGADLKQGSVWMVSGHGAQWPEMGKELLETEATFRDTINELEPIVQSEMGFSATDALATGDFESSDKIQVLTFCMQVAIAALLRSKGTQPSAVIGHSMGEIAAAVIAGALTPADGALVICKRAVLYRQVMGKGAMILVNAPYEEVAQSLEGSSNIGVAIDSSPSSCVVSGSVKAIQDYEDSKKAGQVKISRVRADIAFHSPALASLAQPLQKALSDSISPTTPHTTLYSTSAPSAKDQDLRNADYWVRNMLKPVHLTGAVKAAAEDGYRVFTEISTHPVITHSVNETLMELDIDDVAVLPTLVRKKSPREAIMQSVIAMWCKGTAVEWAPQFANIDWSKGVPTTIWKHDEFWKEVSTGGSDTTVHDVDSHTLLGQRLPVGVGEEKTIIFNTRLDDHTKPFPKNHPLDGTEIIPAAVLFNSFLGAVGTASLNDTSLLVPVAISAPRNIQIAMEGTKIRLMSRLIPAEGETEYNSAWLTHTTSNAATSETGAVDLDSIKLDIDSIKSRTTKVLKPTFTIDYLAGIAATEMGFPWAVTEHLESEDEKEMLTFCDVEPALAADATLPWNADSWAPIFDAVTSIGSTLFHQVARLRMPAHVNNVTIKKGVVPPKTCYIHVYEHDRTPTNLAADVTVTDLSGAAIAKFSGMRFSEIEGEALADKNMDAMVHQVAWKPAELSEKQSPLNHVVLVGGNESSLVVGYRKQLEKKRIASTLLASADELSQVSVDLNGEGVIIAYVPGEVEYMNAIPSIAQKYCLELISIAKHVSTNQLKTRMYTIVDGAFNPTDATGLAQAPLIGLGRIIAAEQPDLWGALIEVDSTEFPFQAVKYISGKVVVRIEDTIARIARLRPLPHNKLYPSKQAVKLNPKPEGTYVISGGLGALGLEVASHLVSRGARRLVLLSRRALPNRSDWSTADYSIQPTIQKIQMLERAGATVCTIPLDVADPDAATELTAKLESLSLPPVLGVVHAAGVTEDQYALEVTPEGLGKVQAPKVAGALALHQAFPPKTIDFFITFSSCGQLFGFTGQASYASGNAFLDSLAEHRRGLGDNAISLQMTSWRGMGLAAVSPDVDAFIEAELESKRLTSMSKEDAFRAWDHIAKYDVSHGVVMRLLPIEAGESPPMPIMEEVIERREDTSGGAGAGGSAPTAASGETIPPPGPERNAFLASKISECVANVLQLSSGDDVDPKAALPDIGMDSVMTVTLRRQLQGKLNVKVPPTLVWGHPTVSHLTKWFANEVGK</sequence>
<accession>A0AA43QUX7</accession>
<feature type="region of interest" description="C-terminal hotdog fold" evidence="5">
    <location>
        <begin position="980"/>
        <end position="1128"/>
    </location>
</feature>
<reference evidence="10" key="1">
    <citation type="journal article" date="2023" name="Genome Biol. Evol.">
        <title>First Whole Genome Sequence and Flow Cytometry Genome Size Data for the Lichen-Forming Fungus Ramalina farinacea (Ascomycota).</title>
        <authorList>
            <person name="Llewellyn T."/>
            <person name="Mian S."/>
            <person name="Hill R."/>
            <person name="Leitch I.J."/>
            <person name="Gaya E."/>
        </authorList>
    </citation>
    <scope>NUCLEOTIDE SEQUENCE</scope>
    <source>
        <strain evidence="10">LIQ254RAFAR</strain>
    </source>
</reference>
<dbReference type="InterPro" id="IPR036736">
    <property type="entry name" value="ACP-like_sf"/>
</dbReference>
<comment type="caution">
    <text evidence="10">The sequence shown here is derived from an EMBL/GenBank/DDBJ whole genome shotgun (WGS) entry which is preliminary data.</text>
</comment>
<evidence type="ECO:0000313" key="10">
    <source>
        <dbReference type="EMBL" id="MDI1492742.1"/>
    </source>
</evidence>
<dbReference type="PROSITE" id="PS52019">
    <property type="entry name" value="PKS_MFAS_DH"/>
    <property type="match status" value="1"/>
</dbReference>
<dbReference type="PROSITE" id="PS00012">
    <property type="entry name" value="PHOSPHOPANTETHEINE"/>
    <property type="match status" value="1"/>
</dbReference>
<evidence type="ECO:0000256" key="3">
    <source>
        <dbReference type="ARBA" id="ARBA00022679"/>
    </source>
</evidence>
<evidence type="ECO:0000256" key="1">
    <source>
        <dbReference type="ARBA" id="ARBA00022450"/>
    </source>
</evidence>
<dbReference type="SUPFAM" id="SSF53901">
    <property type="entry name" value="Thiolase-like"/>
    <property type="match status" value="1"/>
</dbReference>
<feature type="active site" description="Proton acceptor; for dehydratase activity" evidence="5">
    <location>
        <position position="876"/>
    </location>
</feature>
<keyword evidence="3 10" id="KW-0808">Transferase</keyword>
<dbReference type="InterPro" id="IPR014031">
    <property type="entry name" value="Ketoacyl_synth_C"/>
</dbReference>
<evidence type="ECO:0000313" key="11">
    <source>
        <dbReference type="Proteomes" id="UP001161017"/>
    </source>
</evidence>
<dbReference type="GO" id="GO:0004315">
    <property type="term" value="F:3-oxoacyl-[acyl-carrier-protein] synthase activity"/>
    <property type="evidence" value="ECO:0007669"/>
    <property type="project" value="InterPro"/>
</dbReference>
<dbReference type="Pfam" id="PF08659">
    <property type="entry name" value="KR"/>
    <property type="match status" value="1"/>
</dbReference>
<evidence type="ECO:0000256" key="2">
    <source>
        <dbReference type="ARBA" id="ARBA00022553"/>
    </source>
</evidence>
<feature type="active site" description="Proton donor; for dehydratase activity" evidence="5">
    <location>
        <position position="1039"/>
    </location>
</feature>
<dbReference type="InterPro" id="IPR014030">
    <property type="entry name" value="Ketoacyl_synth_N"/>
</dbReference>
<dbReference type="GO" id="GO:0006633">
    <property type="term" value="P:fatty acid biosynthetic process"/>
    <property type="evidence" value="ECO:0007669"/>
    <property type="project" value="InterPro"/>
</dbReference>
<dbReference type="InterPro" id="IPR016036">
    <property type="entry name" value="Malonyl_transacylase_ACP-bd"/>
</dbReference>
<evidence type="ECO:0000259" key="8">
    <source>
        <dbReference type="PROSITE" id="PS52004"/>
    </source>
</evidence>
<dbReference type="InterPro" id="IPR014043">
    <property type="entry name" value="Acyl_transferase_dom"/>
</dbReference>
<proteinExistence type="predicted"/>
<dbReference type="SUPFAM" id="SSF55048">
    <property type="entry name" value="Probable ACP-binding domain of malonyl-CoA ACP transacylase"/>
    <property type="match status" value="1"/>
</dbReference>
<evidence type="ECO:0000256" key="5">
    <source>
        <dbReference type="PROSITE-ProRule" id="PRU01363"/>
    </source>
</evidence>
<dbReference type="Gene3D" id="3.40.50.720">
    <property type="entry name" value="NAD(P)-binding Rossmann-like Domain"/>
    <property type="match status" value="1"/>
</dbReference>
<dbReference type="SUPFAM" id="SSF52151">
    <property type="entry name" value="FabD/lysophospholipase-like"/>
    <property type="match status" value="1"/>
</dbReference>
<keyword evidence="1" id="KW-0596">Phosphopantetheine</keyword>
<organism evidence="10 11">
    <name type="scientific">Ramalina farinacea</name>
    <dbReference type="NCBI Taxonomy" id="258253"/>
    <lineage>
        <taxon>Eukaryota</taxon>
        <taxon>Fungi</taxon>
        <taxon>Dikarya</taxon>
        <taxon>Ascomycota</taxon>
        <taxon>Pezizomycotina</taxon>
        <taxon>Lecanoromycetes</taxon>
        <taxon>OSLEUM clade</taxon>
        <taxon>Lecanoromycetidae</taxon>
        <taxon>Lecanorales</taxon>
        <taxon>Lecanorineae</taxon>
        <taxon>Ramalinaceae</taxon>
        <taxon>Ramalina</taxon>
    </lineage>
</organism>
<feature type="region of interest" description="Disordered" evidence="6">
    <location>
        <begin position="1604"/>
        <end position="1631"/>
    </location>
</feature>
<dbReference type="EMBL" id="JAPUFD010000021">
    <property type="protein sequence ID" value="MDI1492742.1"/>
    <property type="molecule type" value="Genomic_DNA"/>
</dbReference>
<dbReference type="InterPro" id="IPR042104">
    <property type="entry name" value="PKS_dehydratase_sf"/>
</dbReference>
<evidence type="ECO:0000259" key="9">
    <source>
        <dbReference type="PROSITE" id="PS52019"/>
    </source>
</evidence>
<keyword evidence="11" id="KW-1185">Reference proteome</keyword>
<dbReference type="Gene3D" id="3.40.47.10">
    <property type="match status" value="1"/>
</dbReference>
<dbReference type="Gene3D" id="3.30.70.3290">
    <property type="match status" value="1"/>
</dbReference>
<evidence type="ECO:0000259" key="7">
    <source>
        <dbReference type="PROSITE" id="PS50075"/>
    </source>
</evidence>
<dbReference type="InterPro" id="IPR006162">
    <property type="entry name" value="Ppantetheine_attach_site"/>
</dbReference>
<dbReference type="EC" id="2.3.1.165" evidence="10"/>